<evidence type="ECO:0000313" key="2">
    <source>
        <dbReference type="EMBL" id="TPG36721.1"/>
    </source>
</evidence>
<keyword evidence="3" id="KW-1185">Reference proteome</keyword>
<organism evidence="2 3">
    <name type="scientific">Mycolicibacterium hodleri</name>
    <dbReference type="NCBI Taxonomy" id="49897"/>
    <lineage>
        <taxon>Bacteria</taxon>
        <taxon>Bacillati</taxon>
        <taxon>Actinomycetota</taxon>
        <taxon>Actinomycetes</taxon>
        <taxon>Mycobacteriales</taxon>
        <taxon>Mycobacteriaceae</taxon>
        <taxon>Mycolicibacterium</taxon>
    </lineage>
</organism>
<protein>
    <recommendedName>
        <fullName evidence="1">SnoaL-like domain-containing protein</fullName>
    </recommendedName>
</protein>
<reference evidence="2 3" key="1">
    <citation type="journal article" date="2019" name="Environ. Microbiol.">
        <title>Species interactions and distinct microbial communities in high Arctic permafrost affected cryosols are associated with the CH4 and CO2 gas fluxes.</title>
        <authorList>
            <person name="Altshuler I."/>
            <person name="Hamel J."/>
            <person name="Turney S."/>
            <person name="Magnuson E."/>
            <person name="Levesque R."/>
            <person name="Greer C."/>
            <person name="Whyte L.G."/>
        </authorList>
    </citation>
    <scope>NUCLEOTIDE SEQUENCE [LARGE SCALE GENOMIC DNA]</scope>
    <source>
        <strain evidence="2 3">S5.20</strain>
    </source>
</reference>
<gene>
    <name evidence="2" type="ORF">EAH80_01930</name>
</gene>
<dbReference type="AlphaFoldDB" id="A0A502EK65"/>
<accession>A0A502EK65</accession>
<dbReference type="Gene3D" id="3.10.450.50">
    <property type="match status" value="1"/>
</dbReference>
<dbReference type="Pfam" id="PF13577">
    <property type="entry name" value="SnoaL_4"/>
    <property type="match status" value="1"/>
</dbReference>
<dbReference type="Proteomes" id="UP000320095">
    <property type="component" value="Unassembled WGS sequence"/>
</dbReference>
<evidence type="ECO:0000259" key="1">
    <source>
        <dbReference type="Pfam" id="PF13577"/>
    </source>
</evidence>
<evidence type="ECO:0000313" key="3">
    <source>
        <dbReference type="Proteomes" id="UP000320095"/>
    </source>
</evidence>
<dbReference type="EMBL" id="RCZG01000001">
    <property type="protein sequence ID" value="TPG36721.1"/>
    <property type="molecule type" value="Genomic_DNA"/>
</dbReference>
<dbReference type="InterPro" id="IPR032710">
    <property type="entry name" value="NTF2-like_dom_sf"/>
</dbReference>
<comment type="caution">
    <text evidence="2">The sequence shown here is derived from an EMBL/GenBank/DDBJ whole genome shotgun (WGS) entry which is preliminary data.</text>
</comment>
<dbReference type="SUPFAM" id="SSF54427">
    <property type="entry name" value="NTF2-like"/>
    <property type="match status" value="1"/>
</dbReference>
<sequence length="140" mass="15432">MSAVTCSSGHHDELYELLIAGFHALDNGAAESVSTTDDFSLMLPHTIIAGAAYDDFLQSRANADYVTRHCVSNFRVSNLRLIEDHTTTATVAYVVTAYRLYTGDTTASATVADFVDEWVRADQGWRLRSRSISSPWPVRA</sequence>
<dbReference type="RefSeq" id="WP_140687532.1">
    <property type="nucleotide sequence ID" value="NZ_RCZG01000001.1"/>
</dbReference>
<dbReference type="InterPro" id="IPR037401">
    <property type="entry name" value="SnoaL-like"/>
</dbReference>
<name>A0A502EK65_9MYCO</name>
<feature type="domain" description="SnoaL-like" evidence="1">
    <location>
        <begin position="24"/>
        <end position="130"/>
    </location>
</feature>
<proteinExistence type="predicted"/>